<protein>
    <submittedName>
        <fullName evidence="2">Uncharacterized protein</fullName>
    </submittedName>
</protein>
<sequence>MPCTKPGHNHQWVTEGNLEIQRCEDLCGFCGKQQKKGWFLRRHVKDIHCGRTHLNLNVLKGWEGKPDGNARPHSEQSAENRRKNKLAIRAHSNTAEAQQAANTVDLTHFGNDEAFTNLIAAINPDYKTINATATYDTAVGSFEMLDLAEPTTPEQQVNVNTAATPDHLNIGTVTTPESMDPSQLGACGYVNNISPWTVQQTARLTIDPGVGPVQGERRFLPLDTGADYIRTNLNKIFTEVRAGSVITDAQILGTAQSYLKAFAQGELASPATPTCGAFFVTGDNVPAATSNAGEFSFA</sequence>
<feature type="compositionally biased region" description="Basic and acidic residues" evidence="1">
    <location>
        <begin position="62"/>
        <end position="81"/>
    </location>
</feature>
<comment type="caution">
    <text evidence="2">The sequence shown here is derived from an EMBL/GenBank/DDBJ whole genome shotgun (WGS) entry which is preliminary data.</text>
</comment>
<dbReference type="AlphaFoldDB" id="A0AAJ0GGI4"/>
<name>A0AAJ0GGI4_9PEZI</name>
<accession>A0AAJ0GGI4</accession>
<evidence type="ECO:0000313" key="3">
    <source>
        <dbReference type="Proteomes" id="UP001271007"/>
    </source>
</evidence>
<evidence type="ECO:0000256" key="1">
    <source>
        <dbReference type="SAM" id="MobiDB-lite"/>
    </source>
</evidence>
<dbReference type="EMBL" id="JAWDJX010000004">
    <property type="protein sequence ID" value="KAK3057078.1"/>
    <property type="molecule type" value="Genomic_DNA"/>
</dbReference>
<evidence type="ECO:0000313" key="2">
    <source>
        <dbReference type="EMBL" id="KAK3057078.1"/>
    </source>
</evidence>
<feature type="region of interest" description="Disordered" evidence="1">
    <location>
        <begin position="61"/>
        <end position="82"/>
    </location>
</feature>
<reference evidence="2" key="1">
    <citation type="submission" date="2023-04" db="EMBL/GenBank/DDBJ databases">
        <title>Black Yeasts Isolated from many extreme environments.</title>
        <authorList>
            <person name="Coleine C."/>
            <person name="Stajich J.E."/>
            <person name="Selbmann L."/>
        </authorList>
    </citation>
    <scope>NUCLEOTIDE SEQUENCE</scope>
    <source>
        <strain evidence="2">CCFEE 5312</strain>
    </source>
</reference>
<proteinExistence type="predicted"/>
<keyword evidence="3" id="KW-1185">Reference proteome</keyword>
<dbReference type="Proteomes" id="UP001271007">
    <property type="component" value="Unassembled WGS sequence"/>
</dbReference>
<gene>
    <name evidence="2" type="ORF">LTR09_002116</name>
</gene>
<organism evidence="2 3">
    <name type="scientific">Extremus antarcticus</name>
    <dbReference type="NCBI Taxonomy" id="702011"/>
    <lineage>
        <taxon>Eukaryota</taxon>
        <taxon>Fungi</taxon>
        <taxon>Dikarya</taxon>
        <taxon>Ascomycota</taxon>
        <taxon>Pezizomycotina</taxon>
        <taxon>Dothideomycetes</taxon>
        <taxon>Dothideomycetidae</taxon>
        <taxon>Mycosphaerellales</taxon>
        <taxon>Extremaceae</taxon>
        <taxon>Extremus</taxon>
    </lineage>
</organism>